<gene>
    <name evidence="3" type="ORF">QF118_12155</name>
</gene>
<feature type="chain" id="PRO_5046487688" evidence="2">
    <location>
        <begin position="24"/>
        <end position="97"/>
    </location>
</feature>
<proteinExistence type="predicted"/>
<evidence type="ECO:0000256" key="1">
    <source>
        <dbReference type="SAM" id="MobiDB-lite"/>
    </source>
</evidence>
<organism evidence="3 4">
    <name type="scientific">Tropicibacter oceani</name>
    <dbReference type="NCBI Taxonomy" id="3058420"/>
    <lineage>
        <taxon>Bacteria</taxon>
        <taxon>Pseudomonadati</taxon>
        <taxon>Pseudomonadota</taxon>
        <taxon>Alphaproteobacteria</taxon>
        <taxon>Rhodobacterales</taxon>
        <taxon>Roseobacteraceae</taxon>
        <taxon>Tropicibacter</taxon>
    </lineage>
</organism>
<protein>
    <submittedName>
        <fullName evidence="3">Uncharacterized protein</fullName>
    </submittedName>
</protein>
<evidence type="ECO:0000313" key="3">
    <source>
        <dbReference type="EMBL" id="WGW02690.1"/>
    </source>
</evidence>
<keyword evidence="2" id="KW-0732">Signal</keyword>
<feature type="compositionally biased region" description="Gly residues" evidence="1">
    <location>
        <begin position="78"/>
        <end position="97"/>
    </location>
</feature>
<keyword evidence="4" id="KW-1185">Reference proteome</keyword>
<dbReference type="RefSeq" id="WP_282299322.1">
    <property type="nucleotide sequence ID" value="NZ_CP124616.1"/>
</dbReference>
<feature type="signal peptide" evidence="2">
    <location>
        <begin position="1"/>
        <end position="23"/>
    </location>
</feature>
<dbReference type="Proteomes" id="UP001241605">
    <property type="component" value="Chromosome"/>
</dbReference>
<dbReference type="EMBL" id="CP124616">
    <property type="protein sequence ID" value="WGW02690.1"/>
    <property type="molecule type" value="Genomic_DNA"/>
</dbReference>
<sequence length="97" mass="9824">MKPMTTLALATTLAFGTATFVQASHANPWATAEDTVLEKYHDDNQSKSTGTPGQDEMRGVMKRSAHGKTSGIASDNSGQGGSGGQGGGQGGGRGGKR</sequence>
<name>A0ABY8QDJ0_9RHOB</name>
<reference evidence="3 4" key="1">
    <citation type="submission" date="2023-05" db="EMBL/GenBank/DDBJ databases">
        <title>YMD87, complete Genome.</title>
        <authorList>
            <person name="Zhang J."/>
            <person name="Xu X."/>
        </authorList>
    </citation>
    <scope>NUCLEOTIDE SEQUENCE [LARGE SCALE GENOMIC DNA]</scope>
    <source>
        <strain evidence="3 4">YMD87</strain>
    </source>
</reference>
<evidence type="ECO:0000256" key="2">
    <source>
        <dbReference type="SAM" id="SignalP"/>
    </source>
</evidence>
<feature type="region of interest" description="Disordered" evidence="1">
    <location>
        <begin position="39"/>
        <end position="97"/>
    </location>
</feature>
<evidence type="ECO:0000313" key="4">
    <source>
        <dbReference type="Proteomes" id="UP001241605"/>
    </source>
</evidence>
<accession>A0ABY8QDJ0</accession>